<gene>
    <name evidence="2" type="ordered locus">HRM2_41930</name>
</gene>
<sequence length="142" mass="15687">MVLKRICLFVLLGLIAAQPLGADQSKEVEATAAARSWLLLVDDQSYTDSWERADPYFKNAVTLDQWKKSLLLVRKPLGAVLSRKLISRQYLRSLPGAPDGEYVVIQYGTRFENGGASVETITGLLDPDGVWRVAGYYIKPGG</sequence>
<evidence type="ECO:0000313" key="2">
    <source>
        <dbReference type="EMBL" id="ACN17249.1"/>
    </source>
</evidence>
<feature type="signal peptide" evidence="1">
    <location>
        <begin position="1"/>
        <end position="22"/>
    </location>
</feature>
<organism evidence="2 3">
    <name type="scientific">Desulforapulum autotrophicum (strain ATCC 43914 / DSM 3382 / VKM B-1955 / HRM2)</name>
    <name type="common">Desulfobacterium autotrophicum</name>
    <dbReference type="NCBI Taxonomy" id="177437"/>
    <lineage>
        <taxon>Bacteria</taxon>
        <taxon>Pseudomonadati</taxon>
        <taxon>Thermodesulfobacteriota</taxon>
        <taxon>Desulfobacteria</taxon>
        <taxon>Desulfobacterales</taxon>
        <taxon>Desulfobacteraceae</taxon>
        <taxon>Desulforapulum</taxon>
    </lineage>
</organism>
<dbReference type="AlphaFoldDB" id="C0QD17"/>
<dbReference type="Proteomes" id="UP000000442">
    <property type="component" value="Chromosome"/>
</dbReference>
<evidence type="ECO:0000256" key="1">
    <source>
        <dbReference type="SAM" id="SignalP"/>
    </source>
</evidence>
<dbReference type="RefSeq" id="WP_015905981.1">
    <property type="nucleotide sequence ID" value="NC_012108.1"/>
</dbReference>
<evidence type="ECO:0008006" key="4">
    <source>
        <dbReference type="Google" id="ProtNLM"/>
    </source>
</evidence>
<keyword evidence="1" id="KW-0732">Signal</keyword>
<dbReference type="InterPro" id="IPR025091">
    <property type="entry name" value="DUF4019"/>
</dbReference>
<feature type="chain" id="PRO_5002902063" description="DUF4019 domain-containing protein" evidence="1">
    <location>
        <begin position="23"/>
        <end position="142"/>
    </location>
</feature>
<accession>C0QD17</accession>
<dbReference type="STRING" id="177437.HRM2_41930"/>
<reference evidence="2 3" key="1">
    <citation type="journal article" date="2009" name="Environ. Microbiol.">
        <title>Genome sequence of Desulfobacterium autotrophicum HRM2, a marine sulfate reducer oxidizing organic carbon completely to carbon dioxide.</title>
        <authorList>
            <person name="Strittmatter A.W."/>
            <person name="Liesegang H."/>
            <person name="Rabus R."/>
            <person name="Decker I."/>
            <person name="Amann J."/>
            <person name="Andres S."/>
            <person name="Henne A."/>
            <person name="Fricke W.F."/>
            <person name="Martinez-Arias R."/>
            <person name="Bartels D."/>
            <person name="Goesmann A."/>
            <person name="Krause L."/>
            <person name="Puehler A."/>
            <person name="Klenk H.P."/>
            <person name="Richter M."/>
            <person name="Schuler M."/>
            <person name="Gloeckner F.O."/>
            <person name="Meyerdierks A."/>
            <person name="Gottschalk G."/>
            <person name="Amann R."/>
        </authorList>
    </citation>
    <scope>NUCLEOTIDE SEQUENCE [LARGE SCALE GENOMIC DNA]</scope>
    <source>
        <strain evidence="3">ATCC 43914 / DSM 3382 / HRM2</strain>
    </source>
</reference>
<dbReference type="HOGENOM" id="CLU_124351_0_0_7"/>
<dbReference type="Pfam" id="PF13211">
    <property type="entry name" value="DUF4019"/>
    <property type="match status" value="1"/>
</dbReference>
<evidence type="ECO:0000313" key="3">
    <source>
        <dbReference type="Proteomes" id="UP000000442"/>
    </source>
</evidence>
<name>C0QD17_DESAH</name>
<dbReference type="eggNOG" id="COG2197">
    <property type="taxonomic scope" value="Bacteria"/>
</dbReference>
<keyword evidence="3" id="KW-1185">Reference proteome</keyword>
<protein>
    <recommendedName>
        <fullName evidence="4">DUF4019 domain-containing protein</fullName>
    </recommendedName>
</protein>
<proteinExistence type="predicted"/>
<dbReference type="EMBL" id="CP001087">
    <property type="protein sequence ID" value="ACN17249.1"/>
    <property type="molecule type" value="Genomic_DNA"/>
</dbReference>
<dbReference type="KEGG" id="dat:HRM2_41930"/>